<dbReference type="Gene3D" id="3.40.50.720">
    <property type="entry name" value="NAD(P)-binding Rossmann-like Domain"/>
    <property type="match status" value="2"/>
</dbReference>
<dbReference type="InterPro" id="IPR036291">
    <property type="entry name" value="NAD(P)-bd_dom_sf"/>
</dbReference>
<keyword evidence="1" id="KW-0521">NADP</keyword>
<dbReference type="Proteomes" id="UP001408789">
    <property type="component" value="Unassembled WGS sequence"/>
</dbReference>
<sequence length="319" mass="34617">MEKIGVWLTCPISKYLQDELAKRFHLFKSWEIPIPSPSNDTDNFFNQHSHSIRAVVGNGAHGADSALIQSLPCLEIISSHSSGLDQIDLVKCKEKGIRVTSTPDTLTDEVADLAVLLILATVRRICACDRFVRNGMWKQGDFKLTTKVSGKPVGIIGLGRIGSAIAKRLEAFNSPISYHSRSEKPDSGYKYYPNVVELASNSEILVVACSLTKSTHHIINREVIDALGPKGFLVNIGRGGHVDEPELVSALVEGRLGGAGLDVFEHEPDVPEQLIGLDNVVLSPHVGTCTVETREAMADLVVANLVAHFSNEPLLTPVV</sequence>
<dbReference type="FunFam" id="3.40.50.720:FF:000213">
    <property type="entry name" value="Putative 2-hydroxyacid dehydrogenase"/>
    <property type="match status" value="1"/>
</dbReference>
<keyword evidence="2 4" id="KW-0560">Oxidoreductase</keyword>
<evidence type="ECO:0000259" key="6">
    <source>
        <dbReference type="Pfam" id="PF02826"/>
    </source>
</evidence>
<protein>
    <recommendedName>
        <fullName evidence="9">Hydroxyphenylpyruvate reductase</fullName>
    </recommendedName>
</protein>
<dbReference type="CDD" id="cd12156">
    <property type="entry name" value="HPPR"/>
    <property type="match status" value="1"/>
</dbReference>
<dbReference type="InterPro" id="IPR050223">
    <property type="entry name" value="D-isomer_2-hydroxyacid_DH"/>
</dbReference>
<evidence type="ECO:0000256" key="3">
    <source>
        <dbReference type="ARBA" id="ARBA00023027"/>
    </source>
</evidence>
<dbReference type="GO" id="GO:0016618">
    <property type="term" value="F:hydroxypyruvate reductase [NAD(P)H] activity"/>
    <property type="evidence" value="ECO:0007669"/>
    <property type="project" value="TreeGrafter"/>
</dbReference>
<dbReference type="Pfam" id="PF02826">
    <property type="entry name" value="2-Hacid_dh_C"/>
    <property type="match status" value="1"/>
</dbReference>
<dbReference type="GO" id="GO:0030267">
    <property type="term" value="F:glyoxylate reductase (NADPH) activity"/>
    <property type="evidence" value="ECO:0007669"/>
    <property type="project" value="TreeGrafter"/>
</dbReference>
<comment type="caution">
    <text evidence="7">The sequence shown here is derived from an EMBL/GenBank/DDBJ whole genome shotgun (WGS) entry which is preliminary data.</text>
</comment>
<evidence type="ECO:0000259" key="5">
    <source>
        <dbReference type="Pfam" id="PF00389"/>
    </source>
</evidence>
<evidence type="ECO:0000313" key="7">
    <source>
        <dbReference type="EMBL" id="KAK9054705.1"/>
    </source>
</evidence>
<name>A0AAP0GPG7_9ASTR</name>
<evidence type="ECO:0000313" key="8">
    <source>
        <dbReference type="Proteomes" id="UP001408789"/>
    </source>
</evidence>
<evidence type="ECO:0000256" key="4">
    <source>
        <dbReference type="RuleBase" id="RU003719"/>
    </source>
</evidence>
<dbReference type="InterPro" id="IPR029752">
    <property type="entry name" value="D-isomer_DH_CS1"/>
</dbReference>
<dbReference type="AlphaFoldDB" id="A0AAP0GPG7"/>
<evidence type="ECO:0008006" key="9">
    <source>
        <dbReference type="Google" id="ProtNLM"/>
    </source>
</evidence>
<dbReference type="SUPFAM" id="SSF52283">
    <property type="entry name" value="Formate/glycerate dehydrogenase catalytic domain-like"/>
    <property type="match status" value="1"/>
</dbReference>
<gene>
    <name evidence="7" type="ORF">SSX86_025784</name>
</gene>
<proteinExistence type="inferred from homology"/>
<dbReference type="PROSITE" id="PS00065">
    <property type="entry name" value="D_2_HYDROXYACID_DH_1"/>
    <property type="match status" value="1"/>
</dbReference>
<reference evidence="7 8" key="1">
    <citation type="submission" date="2024-04" db="EMBL/GenBank/DDBJ databases">
        <title>The reference genome of an endangered Asteraceae, Deinandra increscens subsp. villosa, native to the Central Coast of California.</title>
        <authorList>
            <person name="Guilliams M."/>
            <person name="Hasenstab-Lehman K."/>
            <person name="Meyer R."/>
            <person name="Mcevoy S."/>
        </authorList>
    </citation>
    <scope>NUCLEOTIDE SEQUENCE [LARGE SCALE GENOMIC DNA]</scope>
    <source>
        <tissue evidence="7">Leaf</tissue>
    </source>
</reference>
<evidence type="ECO:0000256" key="1">
    <source>
        <dbReference type="ARBA" id="ARBA00022857"/>
    </source>
</evidence>
<dbReference type="GO" id="GO:0005829">
    <property type="term" value="C:cytosol"/>
    <property type="evidence" value="ECO:0007669"/>
    <property type="project" value="TreeGrafter"/>
</dbReference>
<dbReference type="PANTHER" id="PTHR10996:SF262">
    <property type="entry name" value="HYDROXYPHENYLPYRUVATE REDUCTASE-LIKE"/>
    <property type="match status" value="1"/>
</dbReference>
<dbReference type="SUPFAM" id="SSF51735">
    <property type="entry name" value="NAD(P)-binding Rossmann-fold domains"/>
    <property type="match status" value="1"/>
</dbReference>
<keyword evidence="3" id="KW-0520">NAD</keyword>
<keyword evidence="8" id="KW-1185">Reference proteome</keyword>
<evidence type="ECO:0000256" key="2">
    <source>
        <dbReference type="ARBA" id="ARBA00023002"/>
    </source>
</evidence>
<dbReference type="EMBL" id="JBCNJP010000025">
    <property type="protein sequence ID" value="KAK9054705.1"/>
    <property type="molecule type" value="Genomic_DNA"/>
</dbReference>
<feature type="domain" description="D-isomer specific 2-hydroxyacid dehydrogenase catalytic" evidence="5">
    <location>
        <begin position="50"/>
        <end position="318"/>
    </location>
</feature>
<dbReference type="InterPro" id="IPR006140">
    <property type="entry name" value="D-isomer_DH_NAD-bd"/>
</dbReference>
<accession>A0AAP0GPG7</accession>
<comment type="similarity">
    <text evidence="4">Belongs to the D-isomer specific 2-hydroxyacid dehydrogenase family.</text>
</comment>
<feature type="domain" description="D-isomer specific 2-hydroxyacid dehydrogenase NAD-binding" evidence="6">
    <location>
        <begin position="116"/>
        <end position="287"/>
    </location>
</feature>
<dbReference type="PANTHER" id="PTHR10996">
    <property type="entry name" value="2-HYDROXYACID DEHYDROGENASE-RELATED"/>
    <property type="match status" value="1"/>
</dbReference>
<dbReference type="InterPro" id="IPR006139">
    <property type="entry name" value="D-isomer_2_OHA_DH_cat_dom"/>
</dbReference>
<organism evidence="7 8">
    <name type="scientific">Deinandra increscens subsp. villosa</name>
    <dbReference type="NCBI Taxonomy" id="3103831"/>
    <lineage>
        <taxon>Eukaryota</taxon>
        <taxon>Viridiplantae</taxon>
        <taxon>Streptophyta</taxon>
        <taxon>Embryophyta</taxon>
        <taxon>Tracheophyta</taxon>
        <taxon>Spermatophyta</taxon>
        <taxon>Magnoliopsida</taxon>
        <taxon>eudicotyledons</taxon>
        <taxon>Gunneridae</taxon>
        <taxon>Pentapetalae</taxon>
        <taxon>asterids</taxon>
        <taxon>campanulids</taxon>
        <taxon>Asterales</taxon>
        <taxon>Asteraceae</taxon>
        <taxon>Asteroideae</taxon>
        <taxon>Heliantheae alliance</taxon>
        <taxon>Madieae</taxon>
        <taxon>Madiinae</taxon>
        <taxon>Deinandra</taxon>
    </lineage>
</organism>
<dbReference type="Pfam" id="PF00389">
    <property type="entry name" value="2-Hacid_dh"/>
    <property type="match status" value="1"/>
</dbReference>
<dbReference type="GO" id="GO:0051287">
    <property type="term" value="F:NAD binding"/>
    <property type="evidence" value="ECO:0007669"/>
    <property type="project" value="InterPro"/>
</dbReference>